<organism evidence="2">
    <name type="scientific">Rhizophagus irregularis (strain DAOM 181602 / DAOM 197198 / MUCL 43194)</name>
    <name type="common">Arbuscular mycorrhizal fungus</name>
    <name type="synonym">Glomus intraradices</name>
    <dbReference type="NCBI Taxonomy" id="747089"/>
    <lineage>
        <taxon>Eukaryota</taxon>
        <taxon>Fungi</taxon>
        <taxon>Fungi incertae sedis</taxon>
        <taxon>Mucoromycota</taxon>
        <taxon>Glomeromycotina</taxon>
        <taxon>Glomeromycetes</taxon>
        <taxon>Glomerales</taxon>
        <taxon>Glomeraceae</taxon>
        <taxon>Rhizophagus</taxon>
    </lineage>
</organism>
<evidence type="ECO:0000313" key="4">
    <source>
        <dbReference type="Proteomes" id="UP000018888"/>
    </source>
</evidence>
<accession>U9T6Z8</accession>
<evidence type="ECO:0000256" key="1">
    <source>
        <dbReference type="SAM" id="Phobius"/>
    </source>
</evidence>
<keyword evidence="4" id="KW-1185">Reference proteome</keyword>
<feature type="non-terminal residue" evidence="2">
    <location>
        <position position="313"/>
    </location>
</feature>
<evidence type="ECO:0000313" key="2">
    <source>
        <dbReference type="EMBL" id="ESA03930.1"/>
    </source>
</evidence>
<reference evidence="3 4" key="1">
    <citation type="journal article" date="2013" name="Proc. Natl. Acad. Sci. U.S.A.">
        <title>Genome of an arbuscular mycorrhizal fungus provides insight into the oldest plant symbiosis.</title>
        <authorList>
            <person name="Tisserant E."/>
            <person name="Malbreil M."/>
            <person name="Kuo A."/>
            <person name="Kohler A."/>
            <person name="Symeonidi A."/>
            <person name="Balestrini R."/>
            <person name="Charron P."/>
            <person name="Duensing N."/>
            <person name="Frei Dit Frey N."/>
            <person name="Gianinazzi-Pearson V."/>
            <person name="Gilbert L.B."/>
            <person name="Handa Y."/>
            <person name="Herr J.R."/>
            <person name="Hijri M."/>
            <person name="Koul R."/>
            <person name="Kawaguchi M."/>
            <person name="Krajinski F."/>
            <person name="Lammers P.J."/>
            <person name="Masclaux F.G."/>
            <person name="Murat C."/>
            <person name="Morin E."/>
            <person name="Ndikumana S."/>
            <person name="Pagni M."/>
            <person name="Petitpierre D."/>
            <person name="Requena N."/>
            <person name="Rosikiewicz P."/>
            <person name="Riley R."/>
            <person name="Saito K."/>
            <person name="San Clemente H."/>
            <person name="Shapiro H."/>
            <person name="van Tuinen D."/>
            <person name="Becard G."/>
            <person name="Bonfante P."/>
            <person name="Paszkowski U."/>
            <person name="Shachar-Hill Y.Y."/>
            <person name="Tuskan G.A."/>
            <person name="Young P.W."/>
            <person name="Sanders I.R."/>
            <person name="Henrissat B."/>
            <person name="Rensing S.A."/>
            <person name="Grigoriev I.V."/>
            <person name="Corradi N."/>
            <person name="Roux C."/>
            <person name="Martin F."/>
        </authorList>
    </citation>
    <scope>NUCLEOTIDE SEQUENCE [LARGE SCALE GENOMIC DNA]</scope>
    <source>
        <strain evidence="4">DAOM 181602 / DAOM 197198 / MUCL 43194</strain>
        <strain evidence="3">DAOM 197198</strain>
    </source>
</reference>
<feature type="transmembrane region" description="Helical" evidence="1">
    <location>
        <begin position="148"/>
        <end position="170"/>
    </location>
</feature>
<reference evidence="3 4" key="3">
    <citation type="journal article" date="2018" name="New Phytol.">
        <title>High intraspecific genome diversity in the model arbuscular mycorrhizal symbiont Rhizophagus irregularis.</title>
        <authorList>
            <person name="Chen E.C.H."/>
            <person name="Morin E."/>
            <person name="Beaudet D."/>
            <person name="Noel J."/>
            <person name="Yildirir G."/>
            <person name="Ndikumana S."/>
            <person name="Charron P."/>
            <person name="St-Onge C."/>
            <person name="Giorgi J."/>
            <person name="Kruger M."/>
            <person name="Marton T."/>
            <person name="Ropars J."/>
            <person name="Grigoriev I.V."/>
            <person name="Hainaut M."/>
            <person name="Henrissat B."/>
            <person name="Roux C."/>
            <person name="Martin F."/>
            <person name="Corradi N."/>
        </authorList>
    </citation>
    <scope>NUCLEOTIDE SEQUENCE [LARGE SCALE GENOMIC DNA]</scope>
    <source>
        <strain evidence="4">DAOM 181602 / DAOM 197198 / MUCL 43194</strain>
        <strain evidence="3">DAOM 197198</strain>
    </source>
</reference>
<dbReference type="EMBL" id="KI294701">
    <property type="protein sequence ID" value="ESA03930.1"/>
    <property type="molecule type" value="Genomic_DNA"/>
</dbReference>
<name>U9T6Z8_RHIID</name>
<keyword evidence="1" id="KW-0472">Membrane</keyword>
<proteinExistence type="predicted"/>
<sequence length="313" mass="35965">LNGRPLCNTGPPITLYNKVFSKFLDDFSNVNLKIPSDFLSWTEELILAATNGYGDEEERNEAIRGKFSEKFSTMLLIEYGKKKQKCKSDGMIVTEVNLINAYLGILEGKNEIGTAKNDPTIQGAIYYRDYWSQSNVDQIRDFCCVPTFIIGMVGPWFCILGGVFLSRVVIQPLTDFIPLTINLRVSDQVKRISRLFYSLLLAIKELREFYHNLKQEETETEQRFFPCIRHYKIGEIVHHFTYLCGLLDDHTRTIWKAKRADGKLIVVKFASKYNIQGHNICAEHNLAPQLLYSSDDEEVKALGGFKMVIMEYI</sequence>
<evidence type="ECO:0000313" key="3">
    <source>
        <dbReference type="EMBL" id="POG79692.1"/>
    </source>
</evidence>
<dbReference type="eggNOG" id="ENOG502SMGN">
    <property type="taxonomic scope" value="Eukaryota"/>
</dbReference>
<dbReference type="HOGENOM" id="CLU_076803_0_0_1"/>
<dbReference type="Proteomes" id="UP000018888">
    <property type="component" value="Unassembled WGS sequence"/>
</dbReference>
<dbReference type="AlphaFoldDB" id="U9T6Z8"/>
<protein>
    <submittedName>
        <fullName evidence="2">Uncharacterized protein</fullName>
    </submittedName>
</protein>
<keyword evidence="1" id="KW-1133">Transmembrane helix</keyword>
<dbReference type="VEuPathDB" id="FungiDB:RhiirFUN_013529"/>
<feature type="non-terminal residue" evidence="2">
    <location>
        <position position="1"/>
    </location>
</feature>
<dbReference type="EMBL" id="AUPC02000023">
    <property type="protein sequence ID" value="POG79692.1"/>
    <property type="molecule type" value="Genomic_DNA"/>
</dbReference>
<reference evidence="2" key="2">
    <citation type="submission" date="2013-07" db="EMBL/GenBank/DDBJ databases">
        <title>The genome of an arbuscular mycorrhizal fungus provides insights into the evolution of the oldest plant symbiosis.</title>
        <authorList>
            <consortium name="DOE Joint Genome Institute"/>
            <person name="Tisserant E."/>
            <person name="Malbreil M."/>
            <person name="Kuo A."/>
            <person name="Kohler A."/>
            <person name="Symeonidi A."/>
            <person name="Balestrini R."/>
            <person name="Charron P."/>
            <person name="Duensing N."/>
            <person name="Frei-dit-Frey N."/>
            <person name="Gianinazzi-Pearson V."/>
            <person name="Gilbert B."/>
            <person name="Handa Y."/>
            <person name="Hijri M."/>
            <person name="Kaul R."/>
            <person name="Kawaguchi M."/>
            <person name="Krajinski F."/>
            <person name="Lammers P."/>
            <person name="Lapierre D."/>
            <person name="Masclaux F.G."/>
            <person name="Murat C."/>
            <person name="Morin E."/>
            <person name="Ndikumana S."/>
            <person name="Pagni M."/>
            <person name="Petitpierre D."/>
            <person name="Requena N."/>
            <person name="Rosikiewicz P."/>
            <person name="Riley R."/>
            <person name="Saito K."/>
            <person name="San Clemente H."/>
            <person name="Shapiro H."/>
            <person name="van Tuinen D."/>
            <person name="Becard G."/>
            <person name="Bonfante P."/>
            <person name="Paszkowski U."/>
            <person name="Shachar-Hill Y."/>
            <person name="Young J.P."/>
            <person name="Sanders I.R."/>
            <person name="Henrissat B."/>
            <person name="Rensing S.A."/>
            <person name="Grigoriev I.V."/>
            <person name="Corradi N."/>
            <person name="Roux C."/>
            <person name="Martin F."/>
        </authorList>
    </citation>
    <scope>NUCLEOTIDE SEQUENCE</scope>
    <source>
        <strain evidence="2">DAOM 197198</strain>
    </source>
</reference>
<gene>
    <name evidence="3" type="ORF">GLOIN_2v1420222</name>
    <name evidence="2" type="ORF">GLOINDRAFT_55093</name>
</gene>
<keyword evidence="1" id="KW-0812">Transmembrane</keyword>